<name>A0A402BE62_9CHLR</name>
<comment type="caution">
    <text evidence="1">The sequence shown here is derived from an EMBL/GenBank/DDBJ whole genome shotgun (WGS) entry which is preliminary data.</text>
</comment>
<evidence type="ECO:0000313" key="2">
    <source>
        <dbReference type="Proteomes" id="UP000287171"/>
    </source>
</evidence>
<dbReference type="Proteomes" id="UP000287171">
    <property type="component" value="Unassembled WGS sequence"/>
</dbReference>
<gene>
    <name evidence="1" type="ORF">KDA_51390</name>
</gene>
<dbReference type="EMBL" id="BIFT01000002">
    <property type="protein sequence ID" value="GCE29655.1"/>
    <property type="molecule type" value="Genomic_DNA"/>
</dbReference>
<sequence>MHVLQYGCFLDMYDVDQKKFIRALISSSQKHDVNIMFWSKKACSLFSFFKPALEAFDIGLEINTKLL</sequence>
<reference evidence="2" key="1">
    <citation type="submission" date="2018-12" db="EMBL/GenBank/DDBJ databases">
        <title>Tengunoibacter tsumagoiensis gen. nov., sp. nov., Dictyobacter kobayashii sp. nov., D. alpinus sp. nov., and D. joshuensis sp. nov. and description of Dictyobacteraceae fam. nov. within the order Ktedonobacterales isolated from Tengu-no-mugimeshi.</title>
        <authorList>
            <person name="Wang C.M."/>
            <person name="Zheng Y."/>
            <person name="Sakai Y."/>
            <person name="Toyoda A."/>
            <person name="Minakuchi Y."/>
            <person name="Abe K."/>
            <person name="Yokota A."/>
            <person name="Yabe S."/>
        </authorList>
    </citation>
    <scope>NUCLEOTIDE SEQUENCE [LARGE SCALE GENOMIC DNA]</scope>
    <source>
        <strain evidence="2">Uno16</strain>
    </source>
</reference>
<protein>
    <submittedName>
        <fullName evidence="1">Uncharacterized protein</fullName>
    </submittedName>
</protein>
<evidence type="ECO:0000313" key="1">
    <source>
        <dbReference type="EMBL" id="GCE29655.1"/>
    </source>
</evidence>
<dbReference type="AlphaFoldDB" id="A0A402BE62"/>
<accession>A0A402BE62</accession>
<keyword evidence="2" id="KW-1185">Reference proteome</keyword>
<proteinExistence type="predicted"/>
<organism evidence="1 2">
    <name type="scientific">Dictyobacter alpinus</name>
    <dbReference type="NCBI Taxonomy" id="2014873"/>
    <lineage>
        <taxon>Bacteria</taxon>
        <taxon>Bacillati</taxon>
        <taxon>Chloroflexota</taxon>
        <taxon>Ktedonobacteria</taxon>
        <taxon>Ktedonobacterales</taxon>
        <taxon>Dictyobacteraceae</taxon>
        <taxon>Dictyobacter</taxon>
    </lineage>
</organism>